<dbReference type="EnsemblMetazoa" id="Aqu2.1.40719_001">
    <property type="protein sequence ID" value="Aqu2.1.40719_001"/>
    <property type="gene ID" value="Aqu2.1.40719"/>
</dbReference>
<evidence type="ECO:0000313" key="1">
    <source>
        <dbReference type="EnsemblMetazoa" id="Aqu2.1.40719_001"/>
    </source>
</evidence>
<accession>A0A1X7VLF4</accession>
<dbReference type="InParanoid" id="A0A1X7VLF4"/>
<proteinExistence type="predicted"/>
<name>A0A1X7VLF4_AMPQE</name>
<organism evidence="1">
    <name type="scientific">Amphimedon queenslandica</name>
    <name type="common">Sponge</name>
    <dbReference type="NCBI Taxonomy" id="400682"/>
    <lineage>
        <taxon>Eukaryota</taxon>
        <taxon>Metazoa</taxon>
        <taxon>Porifera</taxon>
        <taxon>Demospongiae</taxon>
        <taxon>Heteroscleromorpha</taxon>
        <taxon>Haplosclerida</taxon>
        <taxon>Niphatidae</taxon>
        <taxon>Amphimedon</taxon>
    </lineage>
</organism>
<dbReference type="AlphaFoldDB" id="A0A1X7VLF4"/>
<reference evidence="1" key="1">
    <citation type="submission" date="2017-05" db="UniProtKB">
        <authorList>
            <consortium name="EnsemblMetazoa"/>
        </authorList>
    </citation>
    <scope>IDENTIFICATION</scope>
</reference>
<protein>
    <submittedName>
        <fullName evidence="1">Uncharacterized protein</fullName>
    </submittedName>
</protein>
<sequence>MLIGRGIIQGAHVDEKDVFLQVQEASKLFPVRQGIEPIIKLRRPERSVYSIRPRTRCIPPPGLPHERAKRLCAIALNTRQFMS</sequence>